<keyword evidence="2" id="KW-0472">Membrane</keyword>
<dbReference type="NCBIfam" id="TIGR02228">
    <property type="entry name" value="sigpep_I_arch"/>
    <property type="match status" value="1"/>
</dbReference>
<protein>
    <recommendedName>
        <fullName evidence="1">Signal peptidase I</fullName>
        <ecNumber evidence="1">3.4.21.89</ecNumber>
    </recommendedName>
</protein>
<dbReference type="InterPro" id="IPR001733">
    <property type="entry name" value="Peptidase_S26B"/>
</dbReference>
<keyword evidence="3" id="KW-0378">Hydrolase</keyword>
<dbReference type="GO" id="GO:0006465">
    <property type="term" value="P:signal peptide processing"/>
    <property type="evidence" value="ECO:0007669"/>
    <property type="project" value="UniProtKB-UniRule"/>
</dbReference>
<keyword evidence="2" id="KW-0812">Transmembrane</keyword>
<dbReference type="GO" id="GO:0016020">
    <property type="term" value="C:membrane"/>
    <property type="evidence" value="ECO:0007669"/>
    <property type="project" value="UniProtKB-UniRule"/>
</dbReference>
<feature type="transmembrane region" description="Helical" evidence="2">
    <location>
        <begin position="121"/>
        <end position="139"/>
    </location>
</feature>
<dbReference type="Proteomes" id="UP000663937">
    <property type="component" value="Chromosome"/>
</dbReference>
<keyword evidence="2" id="KW-1133">Transmembrane helix</keyword>
<proteinExistence type="predicted"/>
<dbReference type="RefSeq" id="WP_227423983.1">
    <property type="nucleotide sequence ID" value="NZ_CP071868.1"/>
</dbReference>
<evidence type="ECO:0000256" key="2">
    <source>
        <dbReference type="SAM" id="Phobius"/>
    </source>
</evidence>
<dbReference type="KEGG" id="psic:J4E96_01135"/>
<reference evidence="3" key="1">
    <citation type="submission" date="2021-03" db="EMBL/GenBank/DDBJ databases">
        <title>Pengzhenrongella sicca gen. nov., sp. nov., a new member of suborder Micrococcineae isolated from High-Arctic tundra soil.</title>
        <authorList>
            <person name="Peng F."/>
        </authorList>
    </citation>
    <scope>NUCLEOTIDE SEQUENCE</scope>
    <source>
        <strain evidence="3">LRZ-2</strain>
    </source>
</reference>
<dbReference type="EMBL" id="CP071868">
    <property type="protein sequence ID" value="QTE29689.1"/>
    <property type="molecule type" value="Genomic_DNA"/>
</dbReference>
<name>A0A8A4ZFA7_9MICO</name>
<dbReference type="AlphaFoldDB" id="A0A8A4ZFA7"/>
<feature type="transmembrane region" description="Helical" evidence="2">
    <location>
        <begin position="21"/>
        <end position="40"/>
    </location>
</feature>
<dbReference type="CDD" id="cd06462">
    <property type="entry name" value="Peptidase_S24_S26"/>
    <property type="match status" value="1"/>
</dbReference>
<dbReference type="GO" id="GO:0004252">
    <property type="term" value="F:serine-type endopeptidase activity"/>
    <property type="evidence" value="ECO:0007669"/>
    <property type="project" value="UniProtKB-UniRule"/>
</dbReference>
<sequence>MTDRAAGLGAAPRRSALGRAAMALLVLLTLVAVAGGVVAWTQGYRLYAVRTGSMAPAYPTGTLVVVAPLAQEVPTTGSVITFRIGDGLVTHRVFATSAGGLTTRGDANPSPDAWTLPLDRVVGSVVAAVPNGGYILVFFKQPTGALTLVSGLVSLTLLWTLFFPGGEPAPGAERAPRPVHARA</sequence>
<dbReference type="GO" id="GO:0009003">
    <property type="term" value="F:signal peptidase activity"/>
    <property type="evidence" value="ECO:0007669"/>
    <property type="project" value="UniProtKB-EC"/>
</dbReference>
<gene>
    <name evidence="3" type="ORF">J4E96_01135</name>
</gene>
<dbReference type="EC" id="3.4.21.89" evidence="1"/>
<evidence type="ECO:0000256" key="1">
    <source>
        <dbReference type="NCBIfam" id="TIGR02228"/>
    </source>
</evidence>
<keyword evidence="4" id="KW-1185">Reference proteome</keyword>
<feature type="transmembrane region" description="Helical" evidence="2">
    <location>
        <begin position="146"/>
        <end position="163"/>
    </location>
</feature>
<accession>A0A8A4ZFA7</accession>
<evidence type="ECO:0000313" key="3">
    <source>
        <dbReference type="EMBL" id="QTE29689.1"/>
    </source>
</evidence>
<evidence type="ECO:0000313" key="4">
    <source>
        <dbReference type="Proteomes" id="UP000663937"/>
    </source>
</evidence>
<organism evidence="3 4">
    <name type="scientific">Pengzhenrongella sicca</name>
    <dbReference type="NCBI Taxonomy" id="2819238"/>
    <lineage>
        <taxon>Bacteria</taxon>
        <taxon>Bacillati</taxon>
        <taxon>Actinomycetota</taxon>
        <taxon>Actinomycetes</taxon>
        <taxon>Micrococcales</taxon>
        <taxon>Pengzhenrongella</taxon>
    </lineage>
</organism>